<dbReference type="GO" id="GO:0005739">
    <property type="term" value="C:mitochondrion"/>
    <property type="evidence" value="ECO:0007669"/>
    <property type="project" value="TreeGrafter"/>
</dbReference>
<accession>A0A8R1I2A6</accession>
<dbReference type="PANTHER" id="PTHR12655">
    <property type="entry name" value="ACYL-COA THIOESTERASE"/>
    <property type="match status" value="1"/>
</dbReference>
<evidence type="ECO:0000256" key="3">
    <source>
        <dbReference type="ARBA" id="ARBA00022801"/>
    </source>
</evidence>
<dbReference type="AlphaFoldDB" id="A0A8R1I2A6"/>
<proteinExistence type="inferred from homology"/>
<dbReference type="Proteomes" id="UP000005237">
    <property type="component" value="Unassembled WGS sequence"/>
</dbReference>
<dbReference type="PANTHER" id="PTHR12655:SF2">
    <property type="entry name" value="HOTDOG ACOT-TYPE DOMAIN-CONTAINING PROTEIN"/>
    <property type="match status" value="1"/>
</dbReference>
<evidence type="ECO:0000259" key="5">
    <source>
        <dbReference type="PROSITE" id="PS51770"/>
    </source>
</evidence>
<dbReference type="SUPFAM" id="SSF54637">
    <property type="entry name" value="Thioesterase/thiol ester dehydrase-isomerase"/>
    <property type="match status" value="1"/>
</dbReference>
<reference evidence="7" key="1">
    <citation type="submission" date="2010-08" db="EMBL/GenBank/DDBJ databases">
        <authorList>
            <consortium name="Caenorhabditis japonica Sequencing Consortium"/>
            <person name="Wilson R.K."/>
        </authorList>
    </citation>
    <scope>NUCLEOTIDE SEQUENCE [LARGE SCALE GENOMIC DNA]</scope>
    <source>
        <strain evidence="7">DF5081</strain>
    </source>
</reference>
<reference evidence="6" key="2">
    <citation type="submission" date="2022-06" db="UniProtKB">
        <authorList>
            <consortium name="EnsemblMetazoa"/>
        </authorList>
    </citation>
    <scope>IDENTIFICATION</scope>
    <source>
        <strain evidence="6">DF5081</strain>
    </source>
</reference>
<evidence type="ECO:0000256" key="4">
    <source>
        <dbReference type="ARBA" id="ARBA00022946"/>
    </source>
</evidence>
<keyword evidence="3" id="KW-0378">Hydrolase</keyword>
<sequence>MANQNQVRMLIQNLKHDKLRLPGTQDVASNIRTLKELKETLYSHARKLTGTEYTARIPLESRKKEQSLLKVVVPLASDSTARLSLTDSQNNIRYGKLLQWIDTIASCSALMLNRQNLSTHHFDIGTIPRLFATDRVHQTDFTNGQKYSPFEDILLESKVSWTSATQTEVTIEVKQKDEDLLVTRLVLSSFNPHDTTKTEPSNQLEVAGAYQTFLHLKREKINTSPSLDPPASHLKLPTPNDGAVPMSSTCIQQTVTTELDESPYGFVSGGFLIRNAIETSASCGKLFSGANCHASSIVEAEIQKLIPLGAVLKFSSFIASVNNSQTIRTMLIATNVEHYNFESKMFENIGNFLFTFQSRGENEHQLKEVFPQSIEEFLYHYKAQNVGKKQKTITTSCY</sequence>
<keyword evidence="2" id="KW-0677">Repeat</keyword>
<evidence type="ECO:0000256" key="2">
    <source>
        <dbReference type="ARBA" id="ARBA00022737"/>
    </source>
</evidence>
<feature type="domain" description="HotDog ACOT-type" evidence="5">
    <location>
        <begin position="245"/>
        <end position="362"/>
    </location>
</feature>
<dbReference type="GO" id="GO:0006637">
    <property type="term" value="P:acyl-CoA metabolic process"/>
    <property type="evidence" value="ECO:0007669"/>
    <property type="project" value="TreeGrafter"/>
</dbReference>
<protein>
    <recommendedName>
        <fullName evidence="5">HotDog ACOT-type domain-containing protein</fullName>
    </recommendedName>
</protein>
<evidence type="ECO:0000256" key="1">
    <source>
        <dbReference type="ARBA" id="ARBA00010458"/>
    </source>
</evidence>
<name>A0A8R1I2A6_CAEJA</name>
<dbReference type="PROSITE" id="PS51770">
    <property type="entry name" value="HOTDOG_ACOT"/>
    <property type="match status" value="1"/>
</dbReference>
<keyword evidence="7" id="KW-1185">Reference proteome</keyword>
<comment type="similarity">
    <text evidence="1">Belongs to the acyl coenzyme A hydrolase family.</text>
</comment>
<keyword evidence="4" id="KW-0809">Transit peptide</keyword>
<evidence type="ECO:0000313" key="6">
    <source>
        <dbReference type="EnsemblMetazoa" id="CJA12518.1"/>
    </source>
</evidence>
<dbReference type="InterPro" id="IPR029069">
    <property type="entry name" value="HotDog_dom_sf"/>
</dbReference>
<dbReference type="InterPro" id="IPR033120">
    <property type="entry name" value="HOTDOG_ACOT"/>
</dbReference>
<dbReference type="EnsemblMetazoa" id="CJA12518.1">
    <property type="protein sequence ID" value="CJA12518.1"/>
    <property type="gene ID" value="WBGene00131722"/>
</dbReference>
<evidence type="ECO:0000313" key="7">
    <source>
        <dbReference type="Proteomes" id="UP000005237"/>
    </source>
</evidence>
<dbReference type="Gene3D" id="3.10.129.10">
    <property type="entry name" value="Hotdog Thioesterase"/>
    <property type="match status" value="2"/>
</dbReference>
<dbReference type="GO" id="GO:0047617">
    <property type="term" value="F:fatty acyl-CoA hydrolase activity"/>
    <property type="evidence" value="ECO:0007669"/>
    <property type="project" value="TreeGrafter"/>
</dbReference>
<organism evidence="6 7">
    <name type="scientific">Caenorhabditis japonica</name>
    <dbReference type="NCBI Taxonomy" id="281687"/>
    <lineage>
        <taxon>Eukaryota</taxon>
        <taxon>Metazoa</taxon>
        <taxon>Ecdysozoa</taxon>
        <taxon>Nematoda</taxon>
        <taxon>Chromadorea</taxon>
        <taxon>Rhabditida</taxon>
        <taxon>Rhabditina</taxon>
        <taxon>Rhabditomorpha</taxon>
        <taxon>Rhabditoidea</taxon>
        <taxon>Rhabditidae</taxon>
        <taxon>Peloderinae</taxon>
        <taxon>Caenorhabditis</taxon>
    </lineage>
</organism>